<dbReference type="InterPro" id="IPR023561">
    <property type="entry name" value="Carbonic_anhydrase_a-class"/>
</dbReference>
<feature type="domain" description="Alpha-carbonic anhydrase" evidence="7">
    <location>
        <begin position="1"/>
        <end position="78"/>
    </location>
</feature>
<dbReference type="EC" id="4.2.1.1" evidence="2"/>
<dbReference type="SUPFAM" id="SSF51069">
    <property type="entry name" value="Carbonic anhydrase"/>
    <property type="match status" value="1"/>
</dbReference>
<dbReference type="PANTHER" id="PTHR18952:SF265">
    <property type="entry name" value="CARBONIC ANHYDRASE"/>
    <property type="match status" value="1"/>
</dbReference>
<protein>
    <recommendedName>
        <fullName evidence="2">carbonic anhydrase</fullName>
        <ecNumber evidence="2">4.2.1.1</ecNumber>
    </recommendedName>
</protein>
<feature type="non-terminal residue" evidence="8">
    <location>
        <position position="247"/>
    </location>
</feature>
<dbReference type="InterPro" id="IPR036398">
    <property type="entry name" value="CA_dom_sf"/>
</dbReference>
<sequence length="247" mass="26189">AGTSYHYNGSAPVPPCSETVKWIVMSNIQEVSPVQIQKLQDTLICYAGGVEKRGPRSNPYLGKCRAIEMNSISVGGNHQQATCDMARKNGTAAHSAGCWDSDLSVRDFQHCARSPVDINSQQARQGDGLMPNISFKAVPEALVTPGVYSLDATAVNHGVAGELGDFGTIVVNGRGFMVRKISVKAISSHSWDGKIYPGELQIEATMNGDEFPGMENKSAQAASLANTAGTAKAVPYVPEGPDQHPTS</sequence>
<evidence type="ECO:0000256" key="4">
    <source>
        <dbReference type="ARBA" id="ARBA00022833"/>
    </source>
</evidence>
<accession>A0A813J1Q3</accession>
<evidence type="ECO:0000313" key="9">
    <source>
        <dbReference type="Proteomes" id="UP000626109"/>
    </source>
</evidence>
<reference evidence="8" key="1">
    <citation type="submission" date="2021-02" db="EMBL/GenBank/DDBJ databases">
        <authorList>
            <person name="Dougan E. K."/>
            <person name="Rhodes N."/>
            <person name="Thang M."/>
            <person name="Chan C."/>
        </authorList>
    </citation>
    <scope>NUCLEOTIDE SEQUENCE</scope>
</reference>
<evidence type="ECO:0000256" key="2">
    <source>
        <dbReference type="ARBA" id="ARBA00012925"/>
    </source>
</evidence>
<dbReference type="EMBL" id="CAJNNW010019654">
    <property type="protein sequence ID" value="CAE8664926.1"/>
    <property type="molecule type" value="Genomic_DNA"/>
</dbReference>
<evidence type="ECO:0000256" key="3">
    <source>
        <dbReference type="ARBA" id="ARBA00022723"/>
    </source>
</evidence>
<organism evidence="8 9">
    <name type="scientific">Polarella glacialis</name>
    <name type="common">Dinoflagellate</name>
    <dbReference type="NCBI Taxonomy" id="89957"/>
    <lineage>
        <taxon>Eukaryota</taxon>
        <taxon>Sar</taxon>
        <taxon>Alveolata</taxon>
        <taxon>Dinophyceae</taxon>
        <taxon>Suessiales</taxon>
        <taxon>Suessiaceae</taxon>
        <taxon>Polarella</taxon>
    </lineage>
</organism>
<dbReference type="Pfam" id="PF00194">
    <property type="entry name" value="Carb_anhydrase"/>
    <property type="match status" value="1"/>
</dbReference>
<evidence type="ECO:0000256" key="1">
    <source>
        <dbReference type="ARBA" id="ARBA00010718"/>
    </source>
</evidence>
<name>A0A813J1Q3_POLGL</name>
<keyword evidence="3" id="KW-0479">Metal-binding</keyword>
<comment type="catalytic activity">
    <reaction evidence="6">
        <text>hydrogencarbonate + H(+) = CO2 + H2O</text>
        <dbReference type="Rhea" id="RHEA:10748"/>
        <dbReference type="ChEBI" id="CHEBI:15377"/>
        <dbReference type="ChEBI" id="CHEBI:15378"/>
        <dbReference type="ChEBI" id="CHEBI:16526"/>
        <dbReference type="ChEBI" id="CHEBI:17544"/>
        <dbReference type="EC" id="4.2.1.1"/>
    </reaction>
</comment>
<comment type="similarity">
    <text evidence="1">Belongs to the alpha-carbonic anhydrase family.</text>
</comment>
<dbReference type="Gene3D" id="3.10.200.10">
    <property type="entry name" value="Alpha carbonic anhydrase"/>
    <property type="match status" value="2"/>
</dbReference>
<evidence type="ECO:0000313" key="8">
    <source>
        <dbReference type="EMBL" id="CAE8664926.1"/>
    </source>
</evidence>
<feature type="non-terminal residue" evidence="8">
    <location>
        <position position="1"/>
    </location>
</feature>
<gene>
    <name evidence="8" type="ORF">PGLA2088_LOCUS15756</name>
</gene>
<keyword evidence="4" id="KW-0862">Zinc</keyword>
<evidence type="ECO:0000256" key="5">
    <source>
        <dbReference type="ARBA" id="ARBA00023239"/>
    </source>
</evidence>
<proteinExistence type="inferred from homology"/>
<dbReference type="Proteomes" id="UP000626109">
    <property type="component" value="Unassembled WGS sequence"/>
</dbReference>
<dbReference type="PROSITE" id="PS51144">
    <property type="entry name" value="ALPHA_CA_2"/>
    <property type="match status" value="1"/>
</dbReference>
<dbReference type="AlphaFoldDB" id="A0A813J1Q3"/>
<evidence type="ECO:0000256" key="6">
    <source>
        <dbReference type="ARBA" id="ARBA00048348"/>
    </source>
</evidence>
<evidence type="ECO:0000259" key="7">
    <source>
        <dbReference type="PROSITE" id="PS51144"/>
    </source>
</evidence>
<dbReference type="GO" id="GO:0004089">
    <property type="term" value="F:carbonate dehydratase activity"/>
    <property type="evidence" value="ECO:0007669"/>
    <property type="project" value="UniProtKB-EC"/>
</dbReference>
<dbReference type="InterPro" id="IPR001148">
    <property type="entry name" value="CA_dom"/>
</dbReference>
<dbReference type="PANTHER" id="PTHR18952">
    <property type="entry name" value="CARBONIC ANHYDRASE"/>
    <property type="match status" value="1"/>
</dbReference>
<dbReference type="GO" id="GO:0008270">
    <property type="term" value="F:zinc ion binding"/>
    <property type="evidence" value="ECO:0007669"/>
    <property type="project" value="InterPro"/>
</dbReference>
<comment type="caution">
    <text evidence="8">The sequence shown here is derived from an EMBL/GenBank/DDBJ whole genome shotgun (WGS) entry which is preliminary data.</text>
</comment>
<keyword evidence="5" id="KW-0456">Lyase</keyword>